<dbReference type="AlphaFoldDB" id="A0A537LGG6"/>
<keyword evidence="4 7" id="KW-0812">Transmembrane</keyword>
<dbReference type="Pfam" id="PF00892">
    <property type="entry name" value="EamA"/>
    <property type="match status" value="2"/>
</dbReference>
<dbReference type="EMBL" id="VBAJ01000198">
    <property type="protein sequence ID" value="TMJ07056.1"/>
    <property type="molecule type" value="Genomic_DNA"/>
</dbReference>
<name>A0A537LGG6_9BACT</name>
<evidence type="ECO:0000256" key="4">
    <source>
        <dbReference type="ARBA" id="ARBA00022692"/>
    </source>
</evidence>
<evidence type="ECO:0000256" key="7">
    <source>
        <dbReference type="SAM" id="Phobius"/>
    </source>
</evidence>
<accession>A0A537LGG6</accession>
<feature type="transmembrane region" description="Helical" evidence="7">
    <location>
        <begin position="69"/>
        <end position="88"/>
    </location>
</feature>
<dbReference type="PANTHER" id="PTHR32322:SF18">
    <property type="entry name" value="S-ADENOSYLMETHIONINE_S-ADENOSYLHOMOCYSTEINE TRANSPORTER"/>
    <property type="match status" value="1"/>
</dbReference>
<comment type="caution">
    <text evidence="9">The sequence shown here is derived from an EMBL/GenBank/DDBJ whole genome shotgun (WGS) entry which is preliminary data.</text>
</comment>
<dbReference type="Proteomes" id="UP000318661">
    <property type="component" value="Unassembled WGS sequence"/>
</dbReference>
<feature type="transmembrane region" description="Helical" evidence="7">
    <location>
        <begin position="267"/>
        <end position="284"/>
    </location>
</feature>
<feature type="transmembrane region" description="Helical" evidence="7">
    <location>
        <begin position="213"/>
        <end position="235"/>
    </location>
</feature>
<feature type="domain" description="EamA" evidence="8">
    <location>
        <begin position="151"/>
        <end position="284"/>
    </location>
</feature>
<keyword evidence="3" id="KW-1003">Cell membrane</keyword>
<dbReference type="SUPFAM" id="SSF103481">
    <property type="entry name" value="Multidrug resistance efflux transporter EmrE"/>
    <property type="match status" value="2"/>
</dbReference>
<proteinExistence type="inferred from homology"/>
<dbReference type="PANTHER" id="PTHR32322">
    <property type="entry name" value="INNER MEMBRANE TRANSPORTER"/>
    <property type="match status" value="1"/>
</dbReference>
<keyword evidence="6 7" id="KW-0472">Membrane</keyword>
<dbReference type="InterPro" id="IPR037185">
    <property type="entry name" value="EmrE-like"/>
</dbReference>
<comment type="subcellular location">
    <subcellularLocation>
        <location evidence="1">Cell membrane</location>
        <topology evidence="1">Multi-pass membrane protein</topology>
    </subcellularLocation>
</comment>
<keyword evidence="5 7" id="KW-1133">Transmembrane helix</keyword>
<feature type="transmembrane region" description="Helical" evidence="7">
    <location>
        <begin position="148"/>
        <end position="170"/>
    </location>
</feature>
<organism evidence="9 10">
    <name type="scientific">Candidatus Segetimicrobium genomatis</name>
    <dbReference type="NCBI Taxonomy" id="2569760"/>
    <lineage>
        <taxon>Bacteria</taxon>
        <taxon>Bacillati</taxon>
        <taxon>Candidatus Sysuimicrobiota</taxon>
        <taxon>Candidatus Sysuimicrobiia</taxon>
        <taxon>Candidatus Sysuimicrobiales</taxon>
        <taxon>Candidatus Segetimicrobiaceae</taxon>
        <taxon>Candidatus Segetimicrobium</taxon>
    </lineage>
</organism>
<evidence type="ECO:0000256" key="3">
    <source>
        <dbReference type="ARBA" id="ARBA00022475"/>
    </source>
</evidence>
<feature type="transmembrane region" description="Helical" evidence="7">
    <location>
        <begin position="242"/>
        <end position="261"/>
    </location>
</feature>
<feature type="transmembrane region" description="Helical" evidence="7">
    <location>
        <begin position="36"/>
        <end position="57"/>
    </location>
</feature>
<evidence type="ECO:0000256" key="5">
    <source>
        <dbReference type="ARBA" id="ARBA00022989"/>
    </source>
</evidence>
<evidence type="ECO:0000259" key="8">
    <source>
        <dbReference type="Pfam" id="PF00892"/>
    </source>
</evidence>
<dbReference type="GO" id="GO:0005886">
    <property type="term" value="C:plasma membrane"/>
    <property type="evidence" value="ECO:0007669"/>
    <property type="project" value="UniProtKB-SubCell"/>
</dbReference>
<evidence type="ECO:0000256" key="6">
    <source>
        <dbReference type="ARBA" id="ARBA00023136"/>
    </source>
</evidence>
<evidence type="ECO:0000313" key="9">
    <source>
        <dbReference type="EMBL" id="TMJ07056.1"/>
    </source>
</evidence>
<feature type="transmembrane region" description="Helical" evidence="7">
    <location>
        <begin position="182"/>
        <end position="201"/>
    </location>
</feature>
<protein>
    <submittedName>
        <fullName evidence="9">EamA family transporter</fullName>
    </submittedName>
</protein>
<dbReference type="InterPro" id="IPR000620">
    <property type="entry name" value="EamA_dom"/>
</dbReference>
<evidence type="ECO:0000313" key="10">
    <source>
        <dbReference type="Proteomes" id="UP000318661"/>
    </source>
</evidence>
<feature type="domain" description="EamA" evidence="8">
    <location>
        <begin position="7"/>
        <end position="140"/>
    </location>
</feature>
<dbReference type="InterPro" id="IPR050638">
    <property type="entry name" value="AA-Vitamin_Transporters"/>
</dbReference>
<sequence length="303" mass="32595">MLQSRIRGYLAVMGAATLWGVSGVVAKSLFNRRIEPWTLIEIRLTASFATLLVILALRRHPLRVSRSLVGRLVVLGLAMTASQFSYYLTISLTDVSTALFLQYTGPVFVTLHAWAVTRETITPMRGGAILLAVAGAYFLVAGREGIRIQPLGLLTGSFSAIAFGVYAILARARIRQVDSWTVLLYALGSGAVAWSLIVQPWKAYLSGYAPVEWLLFGFIAIFATILPFGLFLYGLRHITPSLASLTATLEPVVGSAAAMALLHERLGAVQITGGLAIVAAVSLIQTTDLSAARREELLPPAPD</sequence>
<feature type="transmembrane region" description="Helical" evidence="7">
    <location>
        <begin position="124"/>
        <end position="142"/>
    </location>
</feature>
<feature type="transmembrane region" description="Helical" evidence="7">
    <location>
        <begin position="100"/>
        <end position="117"/>
    </location>
</feature>
<evidence type="ECO:0000256" key="2">
    <source>
        <dbReference type="ARBA" id="ARBA00007362"/>
    </source>
</evidence>
<evidence type="ECO:0000256" key="1">
    <source>
        <dbReference type="ARBA" id="ARBA00004651"/>
    </source>
</evidence>
<gene>
    <name evidence="9" type="ORF">E6G99_07975</name>
</gene>
<comment type="similarity">
    <text evidence="2">Belongs to the EamA transporter family.</text>
</comment>
<reference evidence="9 10" key="1">
    <citation type="journal article" date="2019" name="Nat. Microbiol.">
        <title>Mediterranean grassland soil C-N compound turnover is dependent on rainfall and depth, and is mediated by genomically divergent microorganisms.</title>
        <authorList>
            <person name="Diamond S."/>
            <person name="Andeer P.F."/>
            <person name="Li Z."/>
            <person name="Crits-Christoph A."/>
            <person name="Burstein D."/>
            <person name="Anantharaman K."/>
            <person name="Lane K.R."/>
            <person name="Thomas B.C."/>
            <person name="Pan C."/>
            <person name="Northen T.R."/>
            <person name="Banfield J.F."/>
        </authorList>
    </citation>
    <scope>NUCLEOTIDE SEQUENCE [LARGE SCALE GENOMIC DNA]</scope>
    <source>
        <strain evidence="9">NP_2</strain>
    </source>
</reference>